<keyword evidence="4" id="KW-0496">Mitochondrion</keyword>
<feature type="compositionally biased region" description="Basic and acidic residues" evidence="9">
    <location>
        <begin position="36"/>
        <end position="47"/>
    </location>
</feature>
<dbReference type="PANTHER" id="PTHR15889">
    <property type="entry name" value="MITOCHONDRIAL RIBOSOMAL PROTEIN L37"/>
    <property type="match status" value="1"/>
</dbReference>
<keyword evidence="11" id="KW-1185">Reference proteome</keyword>
<reference evidence="10" key="1">
    <citation type="thesis" date="2020" institute="ProQuest LLC" country="789 East Eisenhower Parkway, Ann Arbor, MI, USA">
        <title>Comparative Genomics and Chromosome Evolution.</title>
        <authorList>
            <person name="Mudd A.B."/>
        </authorList>
    </citation>
    <scope>NUCLEOTIDE SEQUENCE</scope>
    <source>
        <strain evidence="10">237g6f4</strain>
        <tissue evidence="10">Blood</tissue>
    </source>
</reference>
<evidence type="ECO:0000256" key="9">
    <source>
        <dbReference type="SAM" id="MobiDB-lite"/>
    </source>
</evidence>
<keyword evidence="2" id="KW-0809">Transit peptide</keyword>
<dbReference type="InterPro" id="IPR052482">
    <property type="entry name" value="mtLSU_mL37"/>
</dbReference>
<evidence type="ECO:0000256" key="6">
    <source>
        <dbReference type="ARBA" id="ARBA00037985"/>
    </source>
</evidence>
<organism evidence="10 11">
    <name type="scientific">Engystomops pustulosus</name>
    <name type="common">Tungara frog</name>
    <name type="synonym">Physalaemus pustulosus</name>
    <dbReference type="NCBI Taxonomy" id="76066"/>
    <lineage>
        <taxon>Eukaryota</taxon>
        <taxon>Metazoa</taxon>
        <taxon>Chordata</taxon>
        <taxon>Craniata</taxon>
        <taxon>Vertebrata</taxon>
        <taxon>Euteleostomi</taxon>
        <taxon>Amphibia</taxon>
        <taxon>Batrachia</taxon>
        <taxon>Anura</taxon>
        <taxon>Neobatrachia</taxon>
        <taxon>Hyloidea</taxon>
        <taxon>Leptodactylidae</taxon>
        <taxon>Leiuperinae</taxon>
        <taxon>Engystomops</taxon>
    </lineage>
</organism>
<comment type="caution">
    <text evidence="10">The sequence shown here is derived from an EMBL/GenBank/DDBJ whole genome shotgun (WGS) entry which is preliminary data.</text>
</comment>
<accession>A0AAV6ZBB0</accession>
<evidence type="ECO:0000256" key="2">
    <source>
        <dbReference type="ARBA" id="ARBA00022946"/>
    </source>
</evidence>
<gene>
    <name evidence="10" type="ORF">GDO81_018815</name>
</gene>
<evidence type="ECO:0000256" key="7">
    <source>
        <dbReference type="ARBA" id="ARBA00039442"/>
    </source>
</evidence>
<dbReference type="Proteomes" id="UP000824782">
    <property type="component" value="Unassembled WGS sequence"/>
</dbReference>
<evidence type="ECO:0000256" key="1">
    <source>
        <dbReference type="ARBA" id="ARBA00004173"/>
    </source>
</evidence>
<dbReference type="GO" id="GO:0005739">
    <property type="term" value="C:mitochondrion"/>
    <property type="evidence" value="ECO:0007669"/>
    <property type="project" value="UniProtKB-SubCell"/>
</dbReference>
<evidence type="ECO:0000313" key="11">
    <source>
        <dbReference type="Proteomes" id="UP000824782"/>
    </source>
</evidence>
<protein>
    <recommendedName>
        <fullName evidence="7">Large ribosomal subunit protein mL37</fullName>
    </recommendedName>
    <alternativeName>
        <fullName evidence="8">39S ribosomal protein L37, mitochondrial</fullName>
    </alternativeName>
</protein>
<sequence>MAASILTHPVSAAALPRAGRSGLRCLSVSAGRSKKHQEQPRQKKDPLEIPGLERITYADRGYYVPWLARPKLPDYIPDWNPKYRRCPPAQEMALYKEQSSYVFNPKCRLLGGVKQALWLTKSKLIEGLPQRITDLYEDPAYTFPNHEERVHNAISNACLWSTTEEIREREEYCPKLLHGLLHLCQTQNSSYPSLSQRTFVENWKLAAHWHKDSTIYHVRGTNSLLLSAKTPLDPPASPSEIQATEQHVLDSLYPLSPAIDLQEVNVYEERNDLGFRVGFPYSHPHTVYVTEPCSTRARFLPDQLRAKMIMIAFGGAVAKAKILFGEDVKTLPQPIVVQSVGTDGQLFHFMVLQLNTLDFHSNDGIKNLVWMDGDQALYDTVAFKPKIKRKVVLVSSRDRKGILEVRWVQYNLPVAGLLLLVAAGL</sequence>
<dbReference type="PANTHER" id="PTHR15889:SF2">
    <property type="entry name" value="LARGE RIBOSOMAL SUBUNIT PROTEIN ML37"/>
    <property type="match status" value="1"/>
</dbReference>
<comment type="similarity">
    <text evidence="6">Belongs to the mitochondrion-specific ribosomal protein mL37 family.</text>
</comment>
<evidence type="ECO:0000256" key="3">
    <source>
        <dbReference type="ARBA" id="ARBA00022980"/>
    </source>
</evidence>
<evidence type="ECO:0000313" key="10">
    <source>
        <dbReference type="EMBL" id="KAG8546487.1"/>
    </source>
</evidence>
<keyword evidence="5" id="KW-0687">Ribonucleoprotein</keyword>
<name>A0AAV6ZBB0_ENGPU</name>
<dbReference type="Pfam" id="PF07147">
    <property type="entry name" value="PDCD9"/>
    <property type="match status" value="1"/>
</dbReference>
<dbReference type="AlphaFoldDB" id="A0AAV6ZBB0"/>
<comment type="subcellular location">
    <subcellularLocation>
        <location evidence="1">Mitochondrion</location>
    </subcellularLocation>
</comment>
<evidence type="ECO:0000256" key="8">
    <source>
        <dbReference type="ARBA" id="ARBA00041617"/>
    </source>
</evidence>
<evidence type="ECO:0000256" key="5">
    <source>
        <dbReference type="ARBA" id="ARBA00023274"/>
    </source>
</evidence>
<evidence type="ECO:0000256" key="4">
    <source>
        <dbReference type="ARBA" id="ARBA00023128"/>
    </source>
</evidence>
<proteinExistence type="inferred from homology"/>
<dbReference type="EMBL" id="WNYA01001061">
    <property type="protein sequence ID" value="KAG8546487.1"/>
    <property type="molecule type" value="Genomic_DNA"/>
</dbReference>
<dbReference type="GO" id="GO:0006412">
    <property type="term" value="P:translation"/>
    <property type="evidence" value="ECO:0007669"/>
    <property type="project" value="InterPro"/>
</dbReference>
<feature type="region of interest" description="Disordered" evidence="9">
    <location>
        <begin position="29"/>
        <end position="48"/>
    </location>
</feature>
<dbReference type="GO" id="GO:0003735">
    <property type="term" value="F:structural constituent of ribosome"/>
    <property type="evidence" value="ECO:0007669"/>
    <property type="project" value="InterPro"/>
</dbReference>
<dbReference type="GO" id="GO:0005840">
    <property type="term" value="C:ribosome"/>
    <property type="evidence" value="ECO:0007669"/>
    <property type="project" value="UniProtKB-KW"/>
</dbReference>
<dbReference type="GO" id="GO:1990904">
    <property type="term" value="C:ribonucleoprotein complex"/>
    <property type="evidence" value="ECO:0007669"/>
    <property type="project" value="UniProtKB-KW"/>
</dbReference>
<dbReference type="InterPro" id="IPR010793">
    <property type="entry name" value="Ribosomal_mL37/mL65"/>
</dbReference>
<keyword evidence="3" id="KW-0689">Ribosomal protein</keyword>